<evidence type="ECO:0000256" key="1">
    <source>
        <dbReference type="SAM" id="Phobius"/>
    </source>
</evidence>
<name>A0ABC9C6T0_9POAL</name>
<evidence type="ECO:0000313" key="4">
    <source>
        <dbReference type="Proteomes" id="UP001497457"/>
    </source>
</evidence>
<proteinExistence type="predicted"/>
<dbReference type="EMBL" id="OZ075139">
    <property type="protein sequence ID" value="CAL5015721.1"/>
    <property type="molecule type" value="Genomic_DNA"/>
</dbReference>
<evidence type="ECO:0000313" key="3">
    <source>
        <dbReference type="EMBL" id="CAL5026253.1"/>
    </source>
</evidence>
<keyword evidence="4" id="KW-1185">Reference proteome</keyword>
<gene>
    <name evidence="2" type="ORF">URODEC1_LOCUS72766</name>
    <name evidence="3" type="ORF">URODEC1_LOCUS78628</name>
</gene>
<dbReference type="Proteomes" id="UP001497457">
    <property type="component" value="Chromosome 29rd"/>
</dbReference>
<keyword evidence="1" id="KW-1133">Transmembrane helix</keyword>
<dbReference type="EMBL" id="OZ075140">
    <property type="protein sequence ID" value="CAL5026253.1"/>
    <property type="molecule type" value="Genomic_DNA"/>
</dbReference>
<keyword evidence="1" id="KW-0472">Membrane</keyword>
<accession>A0ABC9C6T0</accession>
<protein>
    <submittedName>
        <fullName evidence="2">Uncharacterized protein</fullName>
    </submittedName>
</protein>
<evidence type="ECO:0000313" key="2">
    <source>
        <dbReference type="EMBL" id="CAL5015721.1"/>
    </source>
</evidence>
<sequence length="127" mass="13419">MAAVRSAMVRLSRRSCVSGSSAAAPMGGRVREILRVIRPAALGTPPSAVGNLKSLQRFSTGGRNNADSVLQMLGQWSKDCAKNARKAGSGKSLFVCAVIVNVASLSFSLTNIWSLKQINDANDRGEQ</sequence>
<feature type="transmembrane region" description="Helical" evidence="1">
    <location>
        <begin position="92"/>
        <end position="113"/>
    </location>
</feature>
<keyword evidence="1" id="KW-0812">Transmembrane</keyword>
<reference evidence="2" key="1">
    <citation type="submission" date="2024-10" db="EMBL/GenBank/DDBJ databases">
        <authorList>
            <person name="Ryan C."/>
        </authorList>
    </citation>
    <scope>NUCLEOTIDE SEQUENCE [LARGE SCALE GENOMIC DNA]</scope>
</reference>
<dbReference type="Proteomes" id="UP001497457">
    <property type="component" value="Chromosome 30rd"/>
</dbReference>
<organism evidence="2 4">
    <name type="scientific">Urochloa decumbens</name>
    <dbReference type="NCBI Taxonomy" id="240449"/>
    <lineage>
        <taxon>Eukaryota</taxon>
        <taxon>Viridiplantae</taxon>
        <taxon>Streptophyta</taxon>
        <taxon>Embryophyta</taxon>
        <taxon>Tracheophyta</taxon>
        <taxon>Spermatophyta</taxon>
        <taxon>Magnoliopsida</taxon>
        <taxon>Liliopsida</taxon>
        <taxon>Poales</taxon>
        <taxon>Poaceae</taxon>
        <taxon>PACMAD clade</taxon>
        <taxon>Panicoideae</taxon>
        <taxon>Panicodae</taxon>
        <taxon>Paniceae</taxon>
        <taxon>Melinidinae</taxon>
        <taxon>Urochloa</taxon>
    </lineage>
</organism>
<dbReference type="AlphaFoldDB" id="A0ABC9C6T0"/>